<evidence type="ECO:0000313" key="1">
    <source>
        <dbReference type="EMBL" id="SFP79273.1"/>
    </source>
</evidence>
<organism evidence="1 2">
    <name type="scientific">Hydrogenimonas thermophila</name>
    <dbReference type="NCBI Taxonomy" id="223786"/>
    <lineage>
        <taxon>Bacteria</taxon>
        <taxon>Pseudomonadati</taxon>
        <taxon>Campylobacterota</taxon>
        <taxon>Epsilonproteobacteria</taxon>
        <taxon>Campylobacterales</taxon>
        <taxon>Hydrogenimonadaceae</taxon>
        <taxon>Hydrogenimonas</taxon>
    </lineage>
</organism>
<sequence length="283" mass="33121">MKKASIYFLFLILNVYAIEFQTVHSSMHSYIENIKFENSKQKNDGIIFGIGADIHIGASEYKFTYEKGNTDTKKPPLDKDLKVDKIFLQYSYKFSEKISTNINYININDNIAITDNGKAYGVGLSFRTNKKLSTNLTQFYVDYKDFNTYQSDLNIDYKFKIENIKLSSNIKYIDIKEKQNNTFTQNAKSNYLTYGFKVHSHYNSWHFGMASYFGKRAFAIMNNGFKIQHHAMEFEKTFSIGIGKTFGKTIVRLQHIYQKAIELPIQNRDVKINNTRLIINYKW</sequence>
<evidence type="ECO:0000313" key="2">
    <source>
        <dbReference type="Proteomes" id="UP000199227"/>
    </source>
</evidence>
<accession>A0A1I5T8C5</accession>
<keyword evidence="2" id="KW-1185">Reference proteome</keyword>
<reference evidence="1 2" key="1">
    <citation type="submission" date="2016-10" db="EMBL/GenBank/DDBJ databases">
        <authorList>
            <person name="de Groot N.N."/>
        </authorList>
    </citation>
    <scope>NUCLEOTIDE SEQUENCE [LARGE SCALE GENOMIC DNA]</scope>
    <source>
        <strain evidence="1 2">EP1-55-1</strain>
    </source>
</reference>
<dbReference type="OrthoDB" id="5347895at2"/>
<dbReference type="SUPFAM" id="SSF56925">
    <property type="entry name" value="OMPA-like"/>
    <property type="match status" value="1"/>
</dbReference>
<dbReference type="RefSeq" id="WP_092913692.1">
    <property type="nucleotide sequence ID" value="NZ_FOXB01000041.1"/>
</dbReference>
<protein>
    <submittedName>
        <fullName evidence="1">Uncharacterized protein</fullName>
    </submittedName>
</protein>
<name>A0A1I5T8C5_9BACT</name>
<gene>
    <name evidence="1" type="ORF">SAMN05216234_14111</name>
</gene>
<dbReference type="InterPro" id="IPR011250">
    <property type="entry name" value="OMP/PagP_B-barrel"/>
</dbReference>
<dbReference type="EMBL" id="FOXB01000041">
    <property type="protein sequence ID" value="SFP79273.1"/>
    <property type="molecule type" value="Genomic_DNA"/>
</dbReference>
<proteinExistence type="predicted"/>
<dbReference type="Proteomes" id="UP000199227">
    <property type="component" value="Unassembled WGS sequence"/>
</dbReference>
<dbReference type="AlphaFoldDB" id="A0A1I5T8C5"/>